<dbReference type="OrthoDB" id="376476at2759"/>
<evidence type="ECO:0000256" key="1">
    <source>
        <dbReference type="SAM" id="MobiDB-lite"/>
    </source>
</evidence>
<dbReference type="VEuPathDB" id="PlasmoDB:PRELSG_0509600"/>
<sequence>MAYKKQNYTEDKSSKKSAYLEFDDEDKIKERSNVHVSIKEKQLRIAELLNSKKNTNFPKKSVDFTLSQKTELEHTDGFQARKKQFSMTNAAIANKLNNTLFSKSTNSKNVSFSQSKNSSEIDKKSVLDKNEEPFGKKSISSLNNKLSEDYKNKLSSVLLSRNRPDFLKDFEQKNSNNFSKTTYAAEDNSNNSFRDSKEENDNKRKDLFKQLLNNYSNLKKIDYNKNGDSNLLQKEVENESENKNVFIADQNLHLNGVLCNHKNDQHIIDSPNIVENKKRINFFSCFKNIKKKKYCKRKNMNCNNPKKEKYISKKEEKIGKSYPDKENSTSTNKNKKTRNKFFFLFK</sequence>
<feature type="region of interest" description="Disordered" evidence="1">
    <location>
        <begin position="105"/>
        <end position="127"/>
    </location>
</feature>
<reference evidence="2 3" key="1">
    <citation type="submission" date="2015-04" db="EMBL/GenBank/DDBJ databases">
        <authorList>
            <consortium name="Pathogen Informatics"/>
        </authorList>
    </citation>
    <scope>NUCLEOTIDE SEQUENCE [LARGE SCALE GENOMIC DNA]</scope>
    <source>
        <strain evidence="2 3">SGS1</strain>
    </source>
</reference>
<evidence type="ECO:0000313" key="3">
    <source>
        <dbReference type="Proteomes" id="UP000220158"/>
    </source>
</evidence>
<gene>
    <name evidence="2" type="ORF">PRELSG_0509600</name>
</gene>
<proteinExistence type="predicted"/>
<keyword evidence="3" id="KW-1185">Reference proteome</keyword>
<dbReference type="AlphaFoldDB" id="A0A1J1H1Y8"/>
<dbReference type="EMBL" id="LN835300">
    <property type="protein sequence ID" value="CRG98938.1"/>
    <property type="molecule type" value="Genomic_DNA"/>
</dbReference>
<dbReference type="Proteomes" id="UP000220158">
    <property type="component" value="Chromosome 5"/>
</dbReference>
<feature type="region of interest" description="Disordered" evidence="1">
    <location>
        <begin position="178"/>
        <end position="202"/>
    </location>
</feature>
<dbReference type="OMA" id="MKSCAYS"/>
<organism evidence="2 3">
    <name type="scientific">Plasmodium relictum</name>
    <dbReference type="NCBI Taxonomy" id="85471"/>
    <lineage>
        <taxon>Eukaryota</taxon>
        <taxon>Sar</taxon>
        <taxon>Alveolata</taxon>
        <taxon>Apicomplexa</taxon>
        <taxon>Aconoidasida</taxon>
        <taxon>Haemosporida</taxon>
        <taxon>Plasmodiidae</taxon>
        <taxon>Plasmodium</taxon>
        <taxon>Plasmodium (Haemamoeba)</taxon>
    </lineage>
</organism>
<evidence type="ECO:0000313" key="2">
    <source>
        <dbReference type="EMBL" id="CRG98938.1"/>
    </source>
</evidence>
<protein>
    <submittedName>
        <fullName evidence="2">Uncharacterized protein</fullName>
    </submittedName>
</protein>
<accession>A0A1J1H1Y8</accession>
<dbReference type="RefSeq" id="XP_028531947.1">
    <property type="nucleotide sequence ID" value="XM_028675350.1"/>
</dbReference>
<feature type="compositionally biased region" description="Basic and acidic residues" evidence="1">
    <location>
        <begin position="313"/>
        <end position="327"/>
    </location>
</feature>
<dbReference type="GeneID" id="39735039"/>
<feature type="compositionally biased region" description="Polar residues" evidence="1">
    <location>
        <begin position="105"/>
        <end position="118"/>
    </location>
</feature>
<dbReference type="KEGG" id="prel:PRELSG_0509600"/>
<feature type="region of interest" description="Disordered" evidence="1">
    <location>
        <begin position="313"/>
        <end position="334"/>
    </location>
</feature>
<name>A0A1J1H1Y8_PLARL</name>
<feature type="compositionally biased region" description="Polar residues" evidence="1">
    <location>
        <begin position="178"/>
        <end position="193"/>
    </location>
</feature>